<comment type="caution">
    <text evidence="2">The sequence shown here is derived from an EMBL/GenBank/DDBJ whole genome shotgun (WGS) entry which is preliminary data.</text>
</comment>
<dbReference type="OrthoDB" id="10045086at2759"/>
<evidence type="ECO:0000313" key="3">
    <source>
        <dbReference type="Proteomes" id="UP000663882"/>
    </source>
</evidence>
<accession>A0A815GGG6</accession>
<evidence type="ECO:0000259" key="1">
    <source>
        <dbReference type="PROSITE" id="PS50181"/>
    </source>
</evidence>
<sequence>MNQCNIHLFDLPNEILLIILKKLDNIDVLYSLFGINNERLDNLVQEDVFTNTLNFARTSSITDNKLDQFCTYILPQSHHCIKKLVLETISMKRILLAGDYPNLTSLELFRFGQEQISHFRDGSVFRHIFQYQITDLILHNDDEYISKMRLDTYTENVYNYTSDCDELVVPLLRRMTHLEKLTLYLRIHDRNTFIDGTYLQNEILVHMLQLHTFIFYISTETVVSASLPRKSEDDIQRTFTNIKYGQTACIIDYFTVFNAICNVYSLPFTFTRLEKITNGFPTIIFNNVTRLHAYDATPMKHEFFMRISRAFPLLKYFSIENEAFQSWNLDEWESDENSSYSVIEYSHLTSLDITCVNKDYVVQFLLETKMHLPRLTELKVNYHRLKIATMNFTRDKTRHNCSNVKRLIVVEAPKVFSQEFYQYFPLL</sequence>
<protein>
    <recommendedName>
        <fullName evidence="1">F-box domain-containing protein</fullName>
    </recommendedName>
</protein>
<dbReference type="PROSITE" id="PS50181">
    <property type="entry name" value="FBOX"/>
    <property type="match status" value="1"/>
</dbReference>
<gene>
    <name evidence="2" type="ORF">RFH988_LOCUS31697</name>
</gene>
<organism evidence="2 3">
    <name type="scientific">Rotaria sordida</name>
    <dbReference type="NCBI Taxonomy" id="392033"/>
    <lineage>
        <taxon>Eukaryota</taxon>
        <taxon>Metazoa</taxon>
        <taxon>Spiralia</taxon>
        <taxon>Gnathifera</taxon>
        <taxon>Rotifera</taxon>
        <taxon>Eurotatoria</taxon>
        <taxon>Bdelloidea</taxon>
        <taxon>Philodinida</taxon>
        <taxon>Philodinidae</taxon>
        <taxon>Rotaria</taxon>
    </lineage>
</organism>
<dbReference type="AlphaFoldDB" id="A0A815GGG6"/>
<proteinExistence type="predicted"/>
<dbReference type="InterPro" id="IPR001810">
    <property type="entry name" value="F-box_dom"/>
</dbReference>
<dbReference type="EMBL" id="CAJNOO010003483">
    <property type="protein sequence ID" value="CAF1339386.1"/>
    <property type="molecule type" value="Genomic_DNA"/>
</dbReference>
<evidence type="ECO:0000313" key="2">
    <source>
        <dbReference type="EMBL" id="CAF1339386.1"/>
    </source>
</evidence>
<feature type="domain" description="F-box" evidence="1">
    <location>
        <begin position="5"/>
        <end position="53"/>
    </location>
</feature>
<dbReference type="Proteomes" id="UP000663882">
    <property type="component" value="Unassembled WGS sequence"/>
</dbReference>
<name>A0A815GGG6_9BILA</name>
<reference evidence="2" key="1">
    <citation type="submission" date="2021-02" db="EMBL/GenBank/DDBJ databases">
        <authorList>
            <person name="Nowell W R."/>
        </authorList>
    </citation>
    <scope>NUCLEOTIDE SEQUENCE</scope>
</reference>